<accession>A0A0F9LFG7</accession>
<dbReference type="AlphaFoldDB" id="A0A0F9LFG7"/>
<protein>
    <submittedName>
        <fullName evidence="2">Uncharacterized protein</fullName>
    </submittedName>
</protein>
<gene>
    <name evidence="2" type="ORF">LCGC14_1205550</name>
</gene>
<sequence length="67" mass="7908">MSRKLPTPPPRYSIKPDPPPAPPRSTMPAPPSTPGHWHWFDKTRKHCLICRDKEQRLKEMTQHKEKE</sequence>
<dbReference type="EMBL" id="LAZR01006229">
    <property type="protein sequence ID" value="KKM93709.1"/>
    <property type="molecule type" value="Genomic_DNA"/>
</dbReference>
<organism evidence="2">
    <name type="scientific">marine sediment metagenome</name>
    <dbReference type="NCBI Taxonomy" id="412755"/>
    <lineage>
        <taxon>unclassified sequences</taxon>
        <taxon>metagenomes</taxon>
        <taxon>ecological metagenomes</taxon>
    </lineage>
</organism>
<evidence type="ECO:0000256" key="1">
    <source>
        <dbReference type="SAM" id="MobiDB-lite"/>
    </source>
</evidence>
<name>A0A0F9LFG7_9ZZZZ</name>
<comment type="caution">
    <text evidence="2">The sequence shown here is derived from an EMBL/GenBank/DDBJ whole genome shotgun (WGS) entry which is preliminary data.</text>
</comment>
<proteinExistence type="predicted"/>
<evidence type="ECO:0000313" key="2">
    <source>
        <dbReference type="EMBL" id="KKM93709.1"/>
    </source>
</evidence>
<feature type="compositionally biased region" description="Pro residues" evidence="1">
    <location>
        <begin position="1"/>
        <end position="33"/>
    </location>
</feature>
<reference evidence="2" key="1">
    <citation type="journal article" date="2015" name="Nature">
        <title>Complex archaea that bridge the gap between prokaryotes and eukaryotes.</title>
        <authorList>
            <person name="Spang A."/>
            <person name="Saw J.H."/>
            <person name="Jorgensen S.L."/>
            <person name="Zaremba-Niedzwiedzka K."/>
            <person name="Martijn J."/>
            <person name="Lind A.E."/>
            <person name="van Eijk R."/>
            <person name="Schleper C."/>
            <person name="Guy L."/>
            <person name="Ettema T.J."/>
        </authorList>
    </citation>
    <scope>NUCLEOTIDE SEQUENCE</scope>
</reference>
<feature type="region of interest" description="Disordered" evidence="1">
    <location>
        <begin position="1"/>
        <end position="35"/>
    </location>
</feature>